<proteinExistence type="inferred from homology"/>
<name>A0ABR3X944_9PEZI</name>
<evidence type="ECO:0000256" key="3">
    <source>
        <dbReference type="ARBA" id="ARBA00023015"/>
    </source>
</evidence>
<evidence type="ECO:0000256" key="4">
    <source>
        <dbReference type="ARBA" id="ARBA00023163"/>
    </source>
</evidence>
<gene>
    <name evidence="7" type="ORF">VTK73DRAFT_1518</name>
</gene>
<protein>
    <recommendedName>
        <fullName evidence="9">Mediator of RNA polymerase II transcription subunit 22</fullName>
    </recommendedName>
</protein>
<evidence type="ECO:0000313" key="7">
    <source>
        <dbReference type="EMBL" id="KAL1872440.1"/>
    </source>
</evidence>
<comment type="caution">
    <text evidence="7">The sequence shown here is derived from an EMBL/GenBank/DDBJ whole genome shotgun (WGS) entry which is preliminary data.</text>
</comment>
<dbReference type="EMBL" id="JAZHXJ010000138">
    <property type="protein sequence ID" value="KAL1872440.1"/>
    <property type="molecule type" value="Genomic_DNA"/>
</dbReference>
<keyword evidence="3" id="KW-0805">Transcription regulation</keyword>
<comment type="subcellular location">
    <subcellularLocation>
        <location evidence="1">Nucleus</location>
    </subcellularLocation>
</comment>
<organism evidence="7 8">
    <name type="scientific">Phialemonium thermophilum</name>
    <dbReference type="NCBI Taxonomy" id="223376"/>
    <lineage>
        <taxon>Eukaryota</taxon>
        <taxon>Fungi</taxon>
        <taxon>Dikarya</taxon>
        <taxon>Ascomycota</taxon>
        <taxon>Pezizomycotina</taxon>
        <taxon>Sordariomycetes</taxon>
        <taxon>Sordariomycetidae</taxon>
        <taxon>Cephalothecales</taxon>
        <taxon>Cephalothecaceae</taxon>
        <taxon>Phialemonium</taxon>
    </lineage>
</organism>
<comment type="similarity">
    <text evidence="2">Belongs to the Mediator complex subunit 22 family.</text>
</comment>
<sequence length="151" mass="16673">MDRDETTETANLLDRENRLIADVLSHFRSLVILATEPVNKTASAGQAAYSSMAMEIETKGLIKATEDLLQLTRLLRELWVVGPLRKPGEGVAEVEQSIDTEVQDVVSLLNKLREQSRRQMIEDGGGHGNYVVTSPTEEPADEGNAQWPRGS</sequence>
<dbReference type="Gene3D" id="6.10.280.160">
    <property type="entry name" value="Mediator of RNA polymerase II transcription subunit 22"/>
    <property type="match status" value="1"/>
</dbReference>
<dbReference type="Pfam" id="PF06179">
    <property type="entry name" value="Med22"/>
    <property type="match status" value="1"/>
</dbReference>
<reference evidence="7 8" key="1">
    <citation type="journal article" date="2024" name="Commun. Biol.">
        <title>Comparative genomic analysis of thermophilic fungi reveals convergent evolutionary adaptations and gene losses.</title>
        <authorList>
            <person name="Steindorff A.S."/>
            <person name="Aguilar-Pontes M.V."/>
            <person name="Robinson A.J."/>
            <person name="Andreopoulos B."/>
            <person name="LaButti K."/>
            <person name="Kuo A."/>
            <person name="Mondo S."/>
            <person name="Riley R."/>
            <person name="Otillar R."/>
            <person name="Haridas S."/>
            <person name="Lipzen A."/>
            <person name="Grimwood J."/>
            <person name="Schmutz J."/>
            <person name="Clum A."/>
            <person name="Reid I.D."/>
            <person name="Moisan M.C."/>
            <person name="Butler G."/>
            <person name="Nguyen T.T.M."/>
            <person name="Dewar K."/>
            <person name="Conant G."/>
            <person name="Drula E."/>
            <person name="Henrissat B."/>
            <person name="Hansel C."/>
            <person name="Singer S."/>
            <person name="Hutchinson M.I."/>
            <person name="de Vries R.P."/>
            <person name="Natvig D.O."/>
            <person name="Powell A.J."/>
            <person name="Tsang A."/>
            <person name="Grigoriev I.V."/>
        </authorList>
    </citation>
    <scope>NUCLEOTIDE SEQUENCE [LARGE SCALE GENOMIC DNA]</scope>
    <source>
        <strain evidence="7 8">ATCC 24622</strain>
    </source>
</reference>
<keyword evidence="5" id="KW-0539">Nucleus</keyword>
<keyword evidence="4" id="KW-0804">Transcription</keyword>
<feature type="region of interest" description="Disordered" evidence="6">
    <location>
        <begin position="121"/>
        <end position="151"/>
    </location>
</feature>
<evidence type="ECO:0000313" key="8">
    <source>
        <dbReference type="Proteomes" id="UP001586593"/>
    </source>
</evidence>
<dbReference type="Proteomes" id="UP001586593">
    <property type="component" value="Unassembled WGS sequence"/>
</dbReference>
<keyword evidence="8" id="KW-1185">Reference proteome</keyword>
<accession>A0ABR3X944</accession>
<evidence type="ECO:0000256" key="6">
    <source>
        <dbReference type="SAM" id="MobiDB-lite"/>
    </source>
</evidence>
<evidence type="ECO:0008006" key="9">
    <source>
        <dbReference type="Google" id="ProtNLM"/>
    </source>
</evidence>
<evidence type="ECO:0000256" key="1">
    <source>
        <dbReference type="ARBA" id="ARBA00004123"/>
    </source>
</evidence>
<dbReference type="InterPro" id="IPR009332">
    <property type="entry name" value="Med22"/>
</dbReference>
<evidence type="ECO:0000256" key="2">
    <source>
        <dbReference type="ARBA" id="ARBA00005942"/>
    </source>
</evidence>
<evidence type="ECO:0000256" key="5">
    <source>
        <dbReference type="ARBA" id="ARBA00023242"/>
    </source>
</evidence>